<protein>
    <submittedName>
        <fullName evidence="1">Uncharacterized protein</fullName>
    </submittedName>
</protein>
<sequence>MKLHILSGGSSRSRSSFEVKVILQGQSTRVPHTTTDSTDSYVIDSIINTSTSYLQRASGVGALKRR</sequence>
<dbReference type="AlphaFoldDB" id="A0A9D4QVW9"/>
<proteinExistence type="predicted"/>
<evidence type="ECO:0000313" key="1">
    <source>
        <dbReference type="EMBL" id="KAH3845489.1"/>
    </source>
</evidence>
<organism evidence="1 2">
    <name type="scientific">Dreissena polymorpha</name>
    <name type="common">Zebra mussel</name>
    <name type="synonym">Mytilus polymorpha</name>
    <dbReference type="NCBI Taxonomy" id="45954"/>
    <lineage>
        <taxon>Eukaryota</taxon>
        <taxon>Metazoa</taxon>
        <taxon>Spiralia</taxon>
        <taxon>Lophotrochozoa</taxon>
        <taxon>Mollusca</taxon>
        <taxon>Bivalvia</taxon>
        <taxon>Autobranchia</taxon>
        <taxon>Heteroconchia</taxon>
        <taxon>Euheterodonta</taxon>
        <taxon>Imparidentia</taxon>
        <taxon>Neoheterodontei</taxon>
        <taxon>Myida</taxon>
        <taxon>Dreissenoidea</taxon>
        <taxon>Dreissenidae</taxon>
        <taxon>Dreissena</taxon>
    </lineage>
</organism>
<evidence type="ECO:0000313" key="2">
    <source>
        <dbReference type="Proteomes" id="UP000828390"/>
    </source>
</evidence>
<name>A0A9D4QVW9_DREPO</name>
<gene>
    <name evidence="1" type="ORF">DPMN_087770</name>
</gene>
<keyword evidence="2" id="KW-1185">Reference proteome</keyword>
<reference evidence="1" key="1">
    <citation type="journal article" date="2019" name="bioRxiv">
        <title>The Genome of the Zebra Mussel, Dreissena polymorpha: A Resource for Invasive Species Research.</title>
        <authorList>
            <person name="McCartney M.A."/>
            <person name="Auch B."/>
            <person name="Kono T."/>
            <person name="Mallez S."/>
            <person name="Zhang Y."/>
            <person name="Obille A."/>
            <person name="Becker A."/>
            <person name="Abrahante J.E."/>
            <person name="Garbe J."/>
            <person name="Badalamenti J.P."/>
            <person name="Herman A."/>
            <person name="Mangelson H."/>
            <person name="Liachko I."/>
            <person name="Sullivan S."/>
            <person name="Sone E.D."/>
            <person name="Koren S."/>
            <person name="Silverstein K.A.T."/>
            <person name="Beckman K.B."/>
            <person name="Gohl D.M."/>
        </authorList>
    </citation>
    <scope>NUCLEOTIDE SEQUENCE</scope>
    <source>
        <strain evidence="1">Duluth1</strain>
        <tissue evidence="1">Whole animal</tissue>
    </source>
</reference>
<dbReference type="Proteomes" id="UP000828390">
    <property type="component" value="Unassembled WGS sequence"/>
</dbReference>
<reference evidence="1" key="2">
    <citation type="submission" date="2020-11" db="EMBL/GenBank/DDBJ databases">
        <authorList>
            <person name="McCartney M.A."/>
            <person name="Auch B."/>
            <person name="Kono T."/>
            <person name="Mallez S."/>
            <person name="Becker A."/>
            <person name="Gohl D.M."/>
            <person name="Silverstein K.A.T."/>
            <person name="Koren S."/>
            <person name="Bechman K.B."/>
            <person name="Herman A."/>
            <person name="Abrahante J.E."/>
            <person name="Garbe J."/>
        </authorList>
    </citation>
    <scope>NUCLEOTIDE SEQUENCE</scope>
    <source>
        <strain evidence="1">Duluth1</strain>
        <tissue evidence="1">Whole animal</tissue>
    </source>
</reference>
<accession>A0A9D4QVW9</accession>
<dbReference type="EMBL" id="JAIWYP010000003">
    <property type="protein sequence ID" value="KAH3845489.1"/>
    <property type="molecule type" value="Genomic_DNA"/>
</dbReference>
<comment type="caution">
    <text evidence="1">The sequence shown here is derived from an EMBL/GenBank/DDBJ whole genome shotgun (WGS) entry which is preliminary data.</text>
</comment>